<dbReference type="Gene3D" id="2.180.10.10">
    <property type="entry name" value="RHS repeat-associated core"/>
    <property type="match status" value="1"/>
</dbReference>
<gene>
    <name evidence="3" type="ORF">HHU12_27300</name>
</gene>
<name>A0A7X9RZK6_9BACT</name>
<dbReference type="InterPro" id="IPR022385">
    <property type="entry name" value="Rhs_assc_core"/>
</dbReference>
<sequence length="2452" mass="279523">MNKQIYILFLLSFLLGNTSFLKAQDYPILPEEIDHLYDKNFYTHYDQYAIDDTAQTAFTWAEVEVGDELPVWFDCCEGLNSYYILSATLQCNKDLEVIASDTAEYLKRISFLLMDNQQAVSDTLHFQLGGVEKKYSNLWVFDQYKLNRDEHEHYTFKIVGLEETSNLSAESLATLDSTISFTVQRHQFAGIELRSEDAPLDTLKNKVDAWRKNTITNASINHIEDQMALSWDPFQDALAYNISWFFIEEDTFPNSLYLTLQNITEAEETYKEIAQHQLPAKVQIRTNKYTIGAQYPEGLLIMGIQPVTYYNSDFDAMIYGSMTYLVDSLSDGFEENINWQKVTTFAEEGKKKTVMTYMDKSLKQRQSIVNMSVNHKQKSLVSEQFYDLQGRSAIQVLPVPDEDSTLYFRPNFNTFEGYSTNTSTAHLKHYEQVLDTLRGEDGVAVIGPLSGAADAYYSPRQSYDQEYLKRIPNASGFVYTSTEYTQDQFSRNSRVVSVGENRVPTIKFYETPSQEELQRLFGDNVGYHEHYRKEITMDPNKQISISYFDPQNQVIATALGGVPPSNVDSLELDTNQSYDAIFEKDIAQSNLNGSTTESVSTVFLSNAGPSIELDYSFLMQGFGTIQSTDCKTCIYDLSIYVLDPLGNRVALSVNNNSSGNQFIYQSDTTEQTISCSGPLERLQFSVVTASTSEVGVYTVFKKLSVNEKEVSRIVEQDTVGYMDLLIEQFFTQYEDSINKGLEDCGNRVFIQMDTLVPIDIAPDQPLPAFHELLPLVEPDAKTLTHSKLTVQPCSDLEQIPEENLTTKEQSDLELCQQGKAEALLYNWQHAQIESFYYDNQLTLIQSQLSQDEDLKDINFGELYLEAIVDNDPFFRDNGTDREALIGSMNSYYTEQVFDTNKEDKLQDNILKEDVLALVINMYQLKKRAYLESDFLAFADATISSEDDLHIDDCITIFFEKVGPKEEDSDDPSSLSENYVDEEVEAILNDSTTITAEEQEILGSPRSINDSRILRVISKLQSYAAEECFQPESDTIPAYTFPADQDSLIREALVDYYKQFYSMDDPYLDQFTFTGVSSDRSSDIMFEVLYELFTQYQVDATISACIFGSSGGEVADDNAFAHMRDSISIVTTKVSTREWYINGLYFNGDSATSPYYRIPESDVEEVGDFRVEFRMQPDAIEAGNQLLFSNLDTYPENGFEVQLLSESDSILLLVRLSQYRGFRIPLRNFDDCGTYLSINREGTNFYVYQDTTFLEGCTTDLQTNRFDGLSIGGGARVGGFESRPFKGKLMDLSIWKSALGISDEHPKQNKLILEMLHKRIKLYQGIELANKDMISYWPLHNAQLYSTTRRAGYPTRLELHNTDHLADSLGMRALFKRNDCPLTMLSYTYENRKGGIFDYDNGPLAEMIKNSVSNSYYASLCSIDVYNHYTELIYEEAKQAFQQGLERAKQEAINRCINNLSEQHIARIPQREHHYTLYYYDLVGNLIQTVPPKGVVYQDQGLGDHQLKTIYRYNALNQLIWQSTPDAGVTEFWYDRLGRLRFSQNAKQKEEGNFAYSKFDALGRVIEAGQLSSTDSITVTEALIKAEVNNITFPSEGISQVTHTYYDHIEDLPASNRLALREDADYEGLYLKNRVAWVKSNGSDNGISDEPVITVYDYDPHGNVKTIFQHNPEDTLTFRKVAYDYDLVSGNVNKVYFNKGLKDQFIHHYVYDADNRLMEVHTSRDGHQKVLEATYIYYPHGPLAQVILGNYNSQSVDYYYTLEGWIKGVNLGLSEEEPDAFAYALAYHKDDYQPIGSAEGSINTQLSTSPDRDLYNGNISQMITLLPQATGIVTDTLPTDVFSVHYQYDQLNRIRTASKEQEGEAHQQIASYSYDANGNLMTLHRNTLDKAEMHNLTYDYYPNTNRLKRVTNSATGTPDSANIFHSQVDNNYLYDAIGNLIADRSEKVRIYWNIQGKVERSEHYAQVNDFLDASGNFLPNPQDPQKTVKYRYDASGNRITKYVTTPDKEINTLYVRDASGNIMGVYSDTLKTEGGQPVYVPLQLAEIPIYGSSRLGQYVPEDTLQTQLGLGHRRYELSNHLGNVLVTYSDAGHVLSYSDYYPFGLRITARSSSSEGYRYGFNGKENDTDLSSSQLIQDYGFRVYNPVIGKFLSVDPLTKSYPWYTPYQFAGNKPIRFIDLDGLEEFDPYPESYYNSKAKIDMSKAPDSFTTQSGKIVKTDIRNGRRWNHAWYWDQVRKTNPNWFDKSNNYAIDNGFSPKANSQYLKHNPQLKHWKNQKLHVHHDNQGHIGYPLPEQLHIGKGYTKLWHKFKGKGLKTLGLVGTLYALSSAAQGDAMAAIAGIDPFGVTQFGEQAIENGNQAMLEIFMKQEYSESLNYLQNSQDFGVYYADYYEVRDLIDNGNLPSLDNNRFVNDNFFKSAEDASDYYNTPIEHAIIYQKSEGGYSPIGIKEIK</sequence>
<feature type="signal peptide" evidence="1">
    <location>
        <begin position="1"/>
        <end position="23"/>
    </location>
</feature>
<accession>A0A7X9RZK6</accession>
<dbReference type="EMBL" id="JABANE010000110">
    <property type="protein sequence ID" value="NME71702.1"/>
    <property type="molecule type" value="Genomic_DNA"/>
</dbReference>
<evidence type="ECO:0000313" key="3">
    <source>
        <dbReference type="EMBL" id="NME71702.1"/>
    </source>
</evidence>
<dbReference type="PANTHER" id="PTHR32305">
    <property type="match status" value="1"/>
</dbReference>
<dbReference type="InterPro" id="IPR028915">
    <property type="entry name" value="Tox-HNH-HHH_dom"/>
</dbReference>
<feature type="chain" id="PRO_5030984738" description="Tox-HNH-HHH domain-containing protein" evidence="1">
    <location>
        <begin position="24"/>
        <end position="2452"/>
    </location>
</feature>
<dbReference type="Pfam" id="PF15637">
    <property type="entry name" value="Tox-HNH-HHH"/>
    <property type="match status" value="1"/>
</dbReference>
<dbReference type="NCBIfam" id="TIGR03696">
    <property type="entry name" value="Rhs_assc_core"/>
    <property type="match status" value="1"/>
</dbReference>
<organism evidence="3 4">
    <name type="scientific">Flammeovirga aprica JL-4</name>
    <dbReference type="NCBI Taxonomy" id="694437"/>
    <lineage>
        <taxon>Bacteria</taxon>
        <taxon>Pseudomonadati</taxon>
        <taxon>Bacteroidota</taxon>
        <taxon>Cytophagia</taxon>
        <taxon>Cytophagales</taxon>
        <taxon>Flammeovirgaceae</taxon>
        <taxon>Flammeovirga</taxon>
    </lineage>
</organism>
<feature type="domain" description="Tox-HNH-HHH" evidence="2">
    <location>
        <begin position="2222"/>
        <end position="2301"/>
    </location>
</feature>
<dbReference type="InterPro" id="IPR050708">
    <property type="entry name" value="T6SS_VgrG/RHS"/>
</dbReference>
<evidence type="ECO:0000313" key="4">
    <source>
        <dbReference type="Proteomes" id="UP000576082"/>
    </source>
</evidence>
<keyword evidence="1" id="KW-0732">Signal</keyword>
<dbReference type="SUPFAM" id="SSF49899">
    <property type="entry name" value="Concanavalin A-like lectins/glucanases"/>
    <property type="match status" value="1"/>
</dbReference>
<reference evidence="3 4" key="1">
    <citation type="submission" date="2020-04" db="EMBL/GenBank/DDBJ databases">
        <title>Flammeovirga sp. SR4, a novel species isolated from seawater.</title>
        <authorList>
            <person name="Wang X."/>
        </authorList>
    </citation>
    <scope>NUCLEOTIDE SEQUENCE [LARGE SCALE GENOMIC DNA]</scope>
    <source>
        <strain evidence="3 4">ATCC 23126</strain>
    </source>
</reference>
<comment type="caution">
    <text evidence="3">The sequence shown here is derived from an EMBL/GenBank/DDBJ whole genome shotgun (WGS) entry which is preliminary data.</text>
</comment>
<dbReference type="GO" id="GO:0005975">
    <property type="term" value="P:carbohydrate metabolic process"/>
    <property type="evidence" value="ECO:0007669"/>
    <property type="project" value="UniProtKB-ARBA"/>
</dbReference>
<dbReference type="PANTHER" id="PTHR32305:SF15">
    <property type="entry name" value="PROTEIN RHSA-RELATED"/>
    <property type="match status" value="1"/>
</dbReference>
<keyword evidence="4" id="KW-1185">Reference proteome</keyword>
<proteinExistence type="predicted"/>
<dbReference type="GO" id="GO:0004553">
    <property type="term" value="F:hydrolase activity, hydrolyzing O-glycosyl compounds"/>
    <property type="evidence" value="ECO:0007669"/>
    <property type="project" value="UniProtKB-ARBA"/>
</dbReference>
<evidence type="ECO:0000259" key="2">
    <source>
        <dbReference type="Pfam" id="PF15637"/>
    </source>
</evidence>
<dbReference type="InterPro" id="IPR013320">
    <property type="entry name" value="ConA-like_dom_sf"/>
</dbReference>
<evidence type="ECO:0000256" key="1">
    <source>
        <dbReference type="SAM" id="SignalP"/>
    </source>
</evidence>
<dbReference type="RefSeq" id="WP_169659910.1">
    <property type="nucleotide sequence ID" value="NZ_JABANE010000110.1"/>
</dbReference>
<dbReference type="Proteomes" id="UP000576082">
    <property type="component" value="Unassembled WGS sequence"/>
</dbReference>
<protein>
    <recommendedName>
        <fullName evidence="2">Tox-HNH-HHH domain-containing protein</fullName>
    </recommendedName>
</protein>